<accession>A0A0D1YM91</accession>
<dbReference type="InterPro" id="IPR024047">
    <property type="entry name" value="MM3350-like_sf"/>
</dbReference>
<dbReference type="Proteomes" id="UP000053599">
    <property type="component" value="Unassembled WGS sequence"/>
</dbReference>
<dbReference type="PANTHER" id="PTHR41878:SF1">
    <property type="entry name" value="TNPR PROTEIN"/>
    <property type="match status" value="1"/>
</dbReference>
<dbReference type="Pfam" id="PF07929">
    <property type="entry name" value="PRiA4_ORF3"/>
    <property type="match status" value="1"/>
</dbReference>
<evidence type="ECO:0000313" key="3">
    <source>
        <dbReference type="EMBL" id="KIV83987.1"/>
    </source>
</evidence>
<evidence type="ECO:0000259" key="2">
    <source>
        <dbReference type="Pfam" id="PF07929"/>
    </source>
</evidence>
<proteinExistence type="predicted"/>
<dbReference type="Gene3D" id="3.10.290.30">
    <property type="entry name" value="MM3350-like"/>
    <property type="match status" value="1"/>
</dbReference>
<feature type="compositionally biased region" description="Basic residues" evidence="1">
    <location>
        <begin position="1"/>
        <end position="11"/>
    </location>
</feature>
<dbReference type="AlphaFoldDB" id="A0A0D1YM91"/>
<sequence>MPKVPRARTTQRKGPLQGTRKAALAAVTDGASSSSEEEEHASNYLFHCALVDTEDPMITRMLSVPSTFTLDQMHVVLQIAFGWSNCHMWQFEMHNIFSSEEEEHAEYERNGNKPLTTFMTDPEDMRSWANDGDKYNSRYQETSEWKLLDIFEGDGYRGNVNLIYEYDMGDGWEHEITFLGVEDPGLRKALMDGAEFNTPLCFSGEGHPCAEDCGGTPGWEHLKAVFTKPRARDPGDLKTWYKSSCHNGDKKGLDPYKWSILDVNDRLTEMKA</sequence>
<dbReference type="InterPro" id="IPR012912">
    <property type="entry name" value="Plasmid_pRiA4b_Orf3-like"/>
</dbReference>
<reference evidence="3 4" key="1">
    <citation type="submission" date="2015-01" db="EMBL/GenBank/DDBJ databases">
        <title>The Genome Sequence of Exophiala sideris CBS121828.</title>
        <authorList>
            <consortium name="The Broad Institute Genomics Platform"/>
            <person name="Cuomo C."/>
            <person name="de Hoog S."/>
            <person name="Gorbushina A."/>
            <person name="Stielow B."/>
            <person name="Teixiera M."/>
            <person name="Abouelleil A."/>
            <person name="Chapman S.B."/>
            <person name="Priest M."/>
            <person name="Young S.K."/>
            <person name="Wortman J."/>
            <person name="Nusbaum C."/>
            <person name="Birren B."/>
        </authorList>
    </citation>
    <scope>NUCLEOTIDE SEQUENCE [LARGE SCALE GENOMIC DNA]</scope>
    <source>
        <strain evidence="3 4">CBS 121828</strain>
    </source>
</reference>
<dbReference type="EMBL" id="KN846952">
    <property type="protein sequence ID" value="KIV83987.1"/>
    <property type="molecule type" value="Genomic_DNA"/>
</dbReference>
<dbReference type="PANTHER" id="PTHR41878">
    <property type="entry name" value="LEXA REPRESSOR-RELATED"/>
    <property type="match status" value="1"/>
</dbReference>
<feature type="region of interest" description="Disordered" evidence="1">
    <location>
        <begin position="1"/>
        <end position="21"/>
    </location>
</feature>
<dbReference type="OrthoDB" id="407198at2759"/>
<protein>
    <recommendedName>
        <fullName evidence="2">Plasmid pRiA4b Orf3-like domain-containing protein</fullName>
    </recommendedName>
</protein>
<name>A0A0D1YM91_9EURO</name>
<organism evidence="3 4">
    <name type="scientific">Exophiala sideris</name>
    <dbReference type="NCBI Taxonomy" id="1016849"/>
    <lineage>
        <taxon>Eukaryota</taxon>
        <taxon>Fungi</taxon>
        <taxon>Dikarya</taxon>
        <taxon>Ascomycota</taxon>
        <taxon>Pezizomycotina</taxon>
        <taxon>Eurotiomycetes</taxon>
        <taxon>Chaetothyriomycetidae</taxon>
        <taxon>Chaetothyriales</taxon>
        <taxon>Herpotrichiellaceae</taxon>
        <taxon>Exophiala</taxon>
    </lineage>
</organism>
<dbReference type="STRING" id="1016849.A0A0D1YM91"/>
<evidence type="ECO:0000313" key="4">
    <source>
        <dbReference type="Proteomes" id="UP000053599"/>
    </source>
</evidence>
<feature type="domain" description="Plasmid pRiA4b Orf3-like" evidence="2">
    <location>
        <begin position="52"/>
        <end position="244"/>
    </location>
</feature>
<dbReference type="SUPFAM" id="SSF159941">
    <property type="entry name" value="MM3350-like"/>
    <property type="match status" value="1"/>
</dbReference>
<evidence type="ECO:0000256" key="1">
    <source>
        <dbReference type="SAM" id="MobiDB-lite"/>
    </source>
</evidence>
<gene>
    <name evidence="3" type="ORF">PV11_05967</name>
</gene>
<dbReference type="HOGENOM" id="CLU_918590_0_0_1"/>